<dbReference type="PANTHER" id="PTHR13158:SF5">
    <property type="entry name" value="NAD KINASE 2, MITOCHONDRIAL"/>
    <property type="match status" value="1"/>
</dbReference>
<proteinExistence type="inferred from homology"/>
<dbReference type="GO" id="GO:0003951">
    <property type="term" value="F:NAD+ kinase activity"/>
    <property type="evidence" value="ECO:0007669"/>
    <property type="project" value="InterPro"/>
</dbReference>
<evidence type="ECO:0000256" key="4">
    <source>
        <dbReference type="ARBA" id="ARBA00022857"/>
    </source>
</evidence>
<evidence type="ECO:0000256" key="3">
    <source>
        <dbReference type="ARBA" id="ARBA00022777"/>
    </source>
</evidence>
<dbReference type="InParanoid" id="A0A077ZWE3"/>
<dbReference type="Gene3D" id="3.40.50.10330">
    <property type="entry name" value="Probable inorganic polyphosphate/atp-NAD kinase, domain 1"/>
    <property type="match status" value="1"/>
</dbReference>
<protein>
    <submittedName>
        <fullName evidence="6">Nad kinase domain-containing protein 1-like</fullName>
    </submittedName>
</protein>
<dbReference type="InterPro" id="IPR017438">
    <property type="entry name" value="ATP-NAD_kinase_N"/>
</dbReference>
<dbReference type="FunCoup" id="A0A077ZWE3">
    <property type="interactions" value="82"/>
</dbReference>
<dbReference type="SUPFAM" id="SSF111331">
    <property type="entry name" value="NAD kinase/diacylglycerol kinase-like"/>
    <property type="match status" value="1"/>
</dbReference>
<dbReference type="GO" id="GO:0019674">
    <property type="term" value="P:NAD+ metabolic process"/>
    <property type="evidence" value="ECO:0007669"/>
    <property type="project" value="InterPro"/>
</dbReference>
<dbReference type="InterPro" id="IPR017437">
    <property type="entry name" value="ATP-NAD_kinase_PpnK-typ_C"/>
</dbReference>
<dbReference type="Gene3D" id="2.60.200.30">
    <property type="entry name" value="Probable inorganic polyphosphate/atp-NAD kinase, domain 2"/>
    <property type="match status" value="1"/>
</dbReference>
<accession>A0A077ZWE3</accession>
<dbReference type="InterPro" id="IPR016064">
    <property type="entry name" value="NAD/diacylglycerol_kinase_sf"/>
</dbReference>
<keyword evidence="2" id="KW-0808">Transferase</keyword>
<dbReference type="AlphaFoldDB" id="A0A077ZWE3"/>
<dbReference type="Pfam" id="PF01513">
    <property type="entry name" value="NAD_kinase"/>
    <property type="match status" value="1"/>
</dbReference>
<sequence length="309" mass="34723">MGMNAKIKKENELDQHDINDIDLVISIGGDSTYLKAAGIILNNELPIYGINSDPTRRTGALCNESLIFQEREQQIPVIIEQILAGEYSSFYRNRAWFTIENPVTGMQTNKLCLNEVFAAEKDVSCTSMYRVQVDGRDMGKFKSSGLLIGTGTGSSGWLYSARQVTNQEVSTIQSIIGTYDNSELVRLNKIFQYLSCIQVNSNISGLISSNNVFPYDSDKLYYLVREGYVSDPSSYTWRAEGYCSMIKVISEIIDGSVQIDGYFKYDIGIGDVFTVESCPQKSLRCIRLNKQYEIKGLPSQQQSQQEIQI</sequence>
<dbReference type="OrthoDB" id="185618at2759"/>
<dbReference type="GO" id="GO:0005739">
    <property type="term" value="C:mitochondrion"/>
    <property type="evidence" value="ECO:0007669"/>
    <property type="project" value="TreeGrafter"/>
</dbReference>
<reference evidence="6 7" key="1">
    <citation type="submission" date="2014-06" db="EMBL/GenBank/DDBJ databases">
        <authorList>
            <person name="Swart Estienne"/>
        </authorList>
    </citation>
    <scope>NUCLEOTIDE SEQUENCE [LARGE SCALE GENOMIC DNA]</scope>
    <source>
        <strain evidence="6 7">130c</strain>
    </source>
</reference>
<dbReference type="EMBL" id="CCKQ01002494">
    <property type="protein sequence ID" value="CDW73590.1"/>
    <property type="molecule type" value="Genomic_DNA"/>
</dbReference>
<name>A0A077ZWE3_STYLE</name>
<keyword evidence="3 6" id="KW-0418">Kinase</keyword>
<keyword evidence="5" id="KW-0520">NAD</keyword>
<dbReference type="InterPro" id="IPR002504">
    <property type="entry name" value="NADK"/>
</dbReference>
<gene>
    <name evidence="6" type="primary">Contig8882.g9490</name>
    <name evidence="6" type="ORF">STYLEM_2573</name>
</gene>
<keyword evidence="4" id="KW-0521">NADP</keyword>
<keyword evidence="7" id="KW-1185">Reference proteome</keyword>
<dbReference type="Proteomes" id="UP000039865">
    <property type="component" value="Unassembled WGS sequence"/>
</dbReference>
<evidence type="ECO:0000313" key="7">
    <source>
        <dbReference type="Proteomes" id="UP000039865"/>
    </source>
</evidence>
<evidence type="ECO:0000256" key="2">
    <source>
        <dbReference type="ARBA" id="ARBA00022679"/>
    </source>
</evidence>
<dbReference type="PANTHER" id="PTHR13158">
    <property type="match status" value="1"/>
</dbReference>
<evidence type="ECO:0000256" key="5">
    <source>
        <dbReference type="ARBA" id="ARBA00023027"/>
    </source>
</evidence>
<evidence type="ECO:0000313" key="6">
    <source>
        <dbReference type="EMBL" id="CDW73590.1"/>
    </source>
</evidence>
<organism evidence="6 7">
    <name type="scientific">Stylonychia lemnae</name>
    <name type="common">Ciliate</name>
    <dbReference type="NCBI Taxonomy" id="5949"/>
    <lineage>
        <taxon>Eukaryota</taxon>
        <taxon>Sar</taxon>
        <taxon>Alveolata</taxon>
        <taxon>Ciliophora</taxon>
        <taxon>Intramacronucleata</taxon>
        <taxon>Spirotrichea</taxon>
        <taxon>Stichotrichia</taxon>
        <taxon>Sporadotrichida</taxon>
        <taxon>Oxytrichidae</taxon>
        <taxon>Stylonychinae</taxon>
        <taxon>Stylonychia</taxon>
    </lineage>
</organism>
<dbReference type="GO" id="GO:0006741">
    <property type="term" value="P:NADP+ biosynthetic process"/>
    <property type="evidence" value="ECO:0007669"/>
    <property type="project" value="InterPro"/>
</dbReference>
<evidence type="ECO:0000256" key="1">
    <source>
        <dbReference type="ARBA" id="ARBA00010995"/>
    </source>
</evidence>
<comment type="similarity">
    <text evidence="1">Belongs to the NAD kinase family.</text>
</comment>